<proteinExistence type="inferred from homology"/>
<evidence type="ECO:0000256" key="6">
    <source>
        <dbReference type="ARBA" id="ARBA00023204"/>
    </source>
</evidence>
<dbReference type="GO" id="GO:0008270">
    <property type="term" value="F:zinc ion binding"/>
    <property type="evidence" value="ECO:0007669"/>
    <property type="project" value="InterPro"/>
</dbReference>
<name>A0A0C9VFD0_SPHS4</name>
<evidence type="ECO:0000256" key="4">
    <source>
        <dbReference type="ARBA" id="ARBA00022801"/>
    </source>
</evidence>
<keyword evidence="7" id="KW-0456">Lyase</keyword>
<dbReference type="GO" id="GO:0005634">
    <property type="term" value="C:nucleus"/>
    <property type="evidence" value="ECO:0007669"/>
    <property type="project" value="TreeGrafter"/>
</dbReference>
<dbReference type="Pfam" id="PF06831">
    <property type="entry name" value="H2TH"/>
    <property type="match status" value="1"/>
</dbReference>
<dbReference type="GO" id="GO:0003906">
    <property type="term" value="F:DNA-(apurinic or apyrimidinic site) endonuclease activity"/>
    <property type="evidence" value="ECO:0007669"/>
    <property type="project" value="InterPro"/>
</dbReference>
<evidence type="ECO:0000259" key="10">
    <source>
        <dbReference type="PROSITE" id="PS51068"/>
    </source>
</evidence>
<dbReference type="PROSITE" id="PS51068">
    <property type="entry name" value="FPG_CAT"/>
    <property type="match status" value="1"/>
</dbReference>
<feature type="domain" description="Formamidopyrimidine-DNA glycosylase catalytic" evidence="10">
    <location>
        <begin position="2"/>
        <end position="134"/>
    </location>
</feature>
<dbReference type="GO" id="GO:0008534">
    <property type="term" value="F:oxidized purine nucleobase lesion DNA N-glycosylase activity"/>
    <property type="evidence" value="ECO:0007669"/>
    <property type="project" value="UniProtKB-EC"/>
</dbReference>
<dbReference type="InterPro" id="IPR015886">
    <property type="entry name" value="H2TH_FPG"/>
</dbReference>
<evidence type="ECO:0000256" key="9">
    <source>
        <dbReference type="ARBA" id="ARBA00023295"/>
    </source>
</evidence>
<dbReference type="InterPro" id="IPR012319">
    <property type="entry name" value="FPG_cat"/>
</dbReference>
<dbReference type="Gene3D" id="1.10.8.50">
    <property type="match status" value="1"/>
</dbReference>
<evidence type="ECO:0000256" key="7">
    <source>
        <dbReference type="ARBA" id="ARBA00023239"/>
    </source>
</evidence>
<accession>A0A0C9VFD0</accession>
<organism evidence="11 12">
    <name type="scientific">Sphaerobolus stellatus (strain SS14)</name>
    <dbReference type="NCBI Taxonomy" id="990650"/>
    <lineage>
        <taxon>Eukaryota</taxon>
        <taxon>Fungi</taxon>
        <taxon>Dikarya</taxon>
        <taxon>Basidiomycota</taxon>
        <taxon>Agaricomycotina</taxon>
        <taxon>Agaricomycetes</taxon>
        <taxon>Phallomycetidae</taxon>
        <taxon>Geastrales</taxon>
        <taxon>Sphaerobolaceae</taxon>
        <taxon>Sphaerobolus</taxon>
    </lineage>
</organism>
<gene>
    <name evidence="11" type="ORF">M422DRAFT_227469</name>
</gene>
<evidence type="ECO:0000256" key="8">
    <source>
        <dbReference type="ARBA" id="ARBA00023268"/>
    </source>
</evidence>
<evidence type="ECO:0000313" key="12">
    <source>
        <dbReference type="Proteomes" id="UP000054279"/>
    </source>
</evidence>
<dbReference type="GO" id="GO:0006284">
    <property type="term" value="P:base-excision repair"/>
    <property type="evidence" value="ECO:0007669"/>
    <property type="project" value="InterPro"/>
</dbReference>
<keyword evidence="3" id="KW-0227">DNA damage</keyword>
<evidence type="ECO:0000256" key="3">
    <source>
        <dbReference type="ARBA" id="ARBA00022763"/>
    </source>
</evidence>
<reference evidence="11 12" key="1">
    <citation type="submission" date="2014-06" db="EMBL/GenBank/DDBJ databases">
        <title>Evolutionary Origins and Diversification of the Mycorrhizal Mutualists.</title>
        <authorList>
            <consortium name="DOE Joint Genome Institute"/>
            <consortium name="Mycorrhizal Genomics Consortium"/>
            <person name="Kohler A."/>
            <person name="Kuo A."/>
            <person name="Nagy L.G."/>
            <person name="Floudas D."/>
            <person name="Copeland A."/>
            <person name="Barry K.W."/>
            <person name="Cichocki N."/>
            <person name="Veneault-Fourrey C."/>
            <person name="LaButti K."/>
            <person name="Lindquist E.A."/>
            <person name="Lipzen A."/>
            <person name="Lundell T."/>
            <person name="Morin E."/>
            <person name="Murat C."/>
            <person name="Riley R."/>
            <person name="Ohm R."/>
            <person name="Sun H."/>
            <person name="Tunlid A."/>
            <person name="Henrissat B."/>
            <person name="Grigoriev I.V."/>
            <person name="Hibbett D.S."/>
            <person name="Martin F."/>
        </authorList>
    </citation>
    <scope>NUCLEOTIDE SEQUENCE [LARGE SCALE GENOMIC DNA]</scope>
    <source>
        <strain evidence="11 12">SS14</strain>
    </source>
</reference>
<dbReference type="AlphaFoldDB" id="A0A0C9VFD0"/>
<dbReference type="EMBL" id="KN837111">
    <property type="protein sequence ID" value="KIJ45719.1"/>
    <property type="molecule type" value="Genomic_DNA"/>
</dbReference>
<dbReference type="CDD" id="cd08972">
    <property type="entry name" value="PF_Nei_N"/>
    <property type="match status" value="1"/>
</dbReference>
<dbReference type="GO" id="GO:0016829">
    <property type="term" value="F:lyase activity"/>
    <property type="evidence" value="ECO:0007669"/>
    <property type="project" value="UniProtKB-KW"/>
</dbReference>
<evidence type="ECO:0000256" key="2">
    <source>
        <dbReference type="ARBA" id="ARBA00009409"/>
    </source>
</evidence>
<evidence type="ECO:0000313" key="11">
    <source>
        <dbReference type="EMBL" id="KIJ45719.1"/>
    </source>
</evidence>
<dbReference type="Pfam" id="PF01149">
    <property type="entry name" value="Fapy_DNA_glyco"/>
    <property type="match status" value="1"/>
</dbReference>
<dbReference type="SUPFAM" id="SSF81624">
    <property type="entry name" value="N-terminal domain of MutM-like DNA repair proteins"/>
    <property type="match status" value="1"/>
</dbReference>
<dbReference type="Proteomes" id="UP000054279">
    <property type="component" value="Unassembled WGS sequence"/>
</dbReference>
<dbReference type="FunFam" id="1.10.8.50:FF:000009">
    <property type="entry name" value="Formamidopyrimidine-DNA glycosylase"/>
    <property type="match status" value="1"/>
</dbReference>
<dbReference type="Gene3D" id="3.20.190.10">
    <property type="entry name" value="MutM-like, N-terminal"/>
    <property type="match status" value="1"/>
</dbReference>
<dbReference type="SUPFAM" id="SSF46946">
    <property type="entry name" value="S13-like H2TH domain"/>
    <property type="match status" value="1"/>
</dbReference>
<protein>
    <recommendedName>
        <fullName evidence="10">Formamidopyrimidine-DNA glycosylase catalytic domain-containing protein</fullName>
    </recommendedName>
</protein>
<keyword evidence="4" id="KW-0378">Hydrolase</keyword>
<keyword evidence="8" id="KW-0511">Multifunctional enzyme</keyword>
<dbReference type="InterPro" id="IPR010979">
    <property type="entry name" value="Ribosomal_uS13-like_H2TH"/>
</dbReference>
<comment type="catalytic activity">
    <reaction evidence="1">
        <text>Hydrolysis of DNA containing ring-opened 7-methylguanine residues, releasing 2,6-diamino-4-hydroxy-5-(N-methyl)formamidopyrimidine.</text>
        <dbReference type="EC" id="3.2.2.23"/>
    </reaction>
</comment>
<comment type="similarity">
    <text evidence="2">Belongs to the FPG family.</text>
</comment>
<sequence length="307" mass="34985">MPELPEVQRAADVTKEVAHGRVIEKVETTEDTIVYHGTTHDEFSKTITGRKVIDVGRYGKVFYITLDGEGPHPVLHLGMTGMLHVRGQEPTYYRRKPKVIDEWPPRFMKFILHLRKDGEETVNELAFLDPRRLGRIRLCNSPLTEPPISKLGFDPLLSMPTLPDFEQTVKKRTCAIKALLLDQSFSAGVGNWVADEILYQSRVHPEQRANEITDDQMKALHKNTFDICRKAVEVNADSSRFPENWLFKHRWGKGKNAKHTLLLPDGKPATIKWIQVGGRTSAYVSELQSLTKKAARVFKLIGRRTPL</sequence>
<dbReference type="HOGENOM" id="CLU_038423_0_1_1"/>
<evidence type="ECO:0000256" key="5">
    <source>
        <dbReference type="ARBA" id="ARBA00023125"/>
    </source>
</evidence>
<dbReference type="PANTHER" id="PTHR22993:SF9">
    <property type="entry name" value="FORMAMIDOPYRIMIDINE-DNA GLYCOSYLASE"/>
    <property type="match status" value="1"/>
</dbReference>
<dbReference type="InterPro" id="IPR035937">
    <property type="entry name" value="FPG_N"/>
</dbReference>
<keyword evidence="6" id="KW-0234">DNA repair</keyword>
<dbReference type="GO" id="GO:0003684">
    <property type="term" value="F:damaged DNA binding"/>
    <property type="evidence" value="ECO:0007669"/>
    <property type="project" value="InterPro"/>
</dbReference>
<keyword evidence="9" id="KW-0326">Glycosidase</keyword>
<evidence type="ECO:0000256" key="1">
    <source>
        <dbReference type="ARBA" id="ARBA00001668"/>
    </source>
</evidence>
<dbReference type="PANTHER" id="PTHR22993">
    <property type="entry name" value="FORMAMIDOPYRIMIDINE-DNA GLYCOSYLASE"/>
    <property type="match status" value="1"/>
</dbReference>
<dbReference type="SMART" id="SM00898">
    <property type="entry name" value="Fapy_DNA_glyco"/>
    <property type="match status" value="1"/>
</dbReference>
<keyword evidence="5" id="KW-0238">DNA-binding</keyword>
<dbReference type="SMART" id="SM01232">
    <property type="entry name" value="H2TH"/>
    <property type="match status" value="1"/>
</dbReference>
<keyword evidence="12" id="KW-1185">Reference proteome</keyword>
<dbReference type="OrthoDB" id="444592at2759"/>